<keyword evidence="8" id="KW-0175">Coiled coil</keyword>
<evidence type="ECO:0000259" key="11">
    <source>
        <dbReference type="PROSITE" id="PS51283"/>
    </source>
</evidence>
<dbReference type="InterPro" id="IPR050185">
    <property type="entry name" value="Ub_carboxyl-term_hydrolase"/>
</dbReference>
<keyword evidence="4" id="KW-0645">Protease</keyword>
<evidence type="ECO:0000259" key="10">
    <source>
        <dbReference type="PROSITE" id="PS50235"/>
    </source>
</evidence>
<keyword evidence="5" id="KW-0833">Ubl conjugation pathway</keyword>
<feature type="compositionally biased region" description="Basic and acidic residues" evidence="9">
    <location>
        <begin position="877"/>
        <end position="886"/>
    </location>
</feature>
<feature type="compositionally biased region" description="Low complexity" evidence="9">
    <location>
        <begin position="349"/>
        <end position="361"/>
    </location>
</feature>
<dbReference type="GO" id="GO:0006508">
    <property type="term" value="P:proteolysis"/>
    <property type="evidence" value="ECO:0007669"/>
    <property type="project" value="UniProtKB-KW"/>
</dbReference>
<evidence type="ECO:0000256" key="2">
    <source>
        <dbReference type="ARBA" id="ARBA00009085"/>
    </source>
</evidence>
<keyword evidence="13" id="KW-1185">Reference proteome</keyword>
<feature type="domain" description="USP" evidence="10">
    <location>
        <begin position="397"/>
        <end position="1124"/>
    </location>
</feature>
<name>A0A9P6THG9_9BASI</name>
<evidence type="ECO:0000313" key="12">
    <source>
        <dbReference type="EMBL" id="KAG0151750.1"/>
    </source>
</evidence>
<accession>A0A9P6THG9</accession>
<evidence type="ECO:0000256" key="7">
    <source>
        <dbReference type="ARBA" id="ARBA00022807"/>
    </source>
</evidence>
<dbReference type="Gene3D" id="3.90.70.10">
    <property type="entry name" value="Cysteine proteinases"/>
    <property type="match status" value="2"/>
</dbReference>
<dbReference type="Proteomes" id="UP000886653">
    <property type="component" value="Unassembled WGS sequence"/>
</dbReference>
<feature type="coiled-coil region" evidence="8">
    <location>
        <begin position="739"/>
        <end position="777"/>
    </location>
</feature>
<dbReference type="CDD" id="cd02674">
    <property type="entry name" value="Peptidase_C19R"/>
    <property type="match status" value="1"/>
</dbReference>
<evidence type="ECO:0000256" key="3">
    <source>
        <dbReference type="ARBA" id="ARBA00012759"/>
    </source>
</evidence>
<dbReference type="InterPro" id="IPR035927">
    <property type="entry name" value="DUSP-like_sf"/>
</dbReference>
<dbReference type="InterPro" id="IPR006615">
    <property type="entry name" value="Pept_C19_DUSP"/>
</dbReference>
<evidence type="ECO:0000256" key="8">
    <source>
        <dbReference type="SAM" id="Coils"/>
    </source>
</evidence>
<dbReference type="GO" id="GO:0004843">
    <property type="term" value="F:cysteine-type deubiquitinase activity"/>
    <property type="evidence" value="ECO:0007669"/>
    <property type="project" value="UniProtKB-EC"/>
</dbReference>
<protein>
    <recommendedName>
        <fullName evidence="3">ubiquitinyl hydrolase 1</fullName>
        <ecNumber evidence="3">3.4.19.12</ecNumber>
    </recommendedName>
</protein>
<dbReference type="PROSITE" id="PS00973">
    <property type="entry name" value="USP_2"/>
    <property type="match status" value="1"/>
</dbReference>
<gene>
    <name evidence="12" type="ORF">CROQUDRAFT_56628</name>
</gene>
<feature type="region of interest" description="Disordered" evidence="9">
    <location>
        <begin position="871"/>
        <end position="897"/>
    </location>
</feature>
<proteinExistence type="inferred from homology"/>
<dbReference type="AlphaFoldDB" id="A0A9P6THG9"/>
<dbReference type="SUPFAM" id="SSF54001">
    <property type="entry name" value="Cysteine proteinases"/>
    <property type="match status" value="1"/>
</dbReference>
<dbReference type="SUPFAM" id="SSF143791">
    <property type="entry name" value="DUSP-like"/>
    <property type="match status" value="1"/>
</dbReference>
<dbReference type="InterPro" id="IPR038765">
    <property type="entry name" value="Papain-like_cys_pep_sf"/>
</dbReference>
<feature type="region of interest" description="Disordered" evidence="9">
    <location>
        <begin position="19"/>
        <end position="50"/>
    </location>
</feature>
<dbReference type="InterPro" id="IPR028889">
    <property type="entry name" value="USP"/>
</dbReference>
<dbReference type="Pfam" id="PF06337">
    <property type="entry name" value="DUSP"/>
    <property type="match status" value="1"/>
</dbReference>
<comment type="catalytic activity">
    <reaction evidence="1">
        <text>Thiol-dependent hydrolysis of ester, thioester, amide, peptide and isopeptide bonds formed by the C-terminal Gly of ubiquitin (a 76-residue protein attached to proteins as an intracellular targeting signal).</text>
        <dbReference type="EC" id="3.4.19.12"/>
    </reaction>
</comment>
<evidence type="ECO:0000256" key="6">
    <source>
        <dbReference type="ARBA" id="ARBA00022801"/>
    </source>
</evidence>
<dbReference type="PANTHER" id="PTHR21646:SF24">
    <property type="entry name" value="UBIQUITIN CARBOXYL-TERMINAL HYDROLASE"/>
    <property type="match status" value="1"/>
</dbReference>
<organism evidence="12 13">
    <name type="scientific">Cronartium quercuum f. sp. fusiforme G11</name>
    <dbReference type="NCBI Taxonomy" id="708437"/>
    <lineage>
        <taxon>Eukaryota</taxon>
        <taxon>Fungi</taxon>
        <taxon>Dikarya</taxon>
        <taxon>Basidiomycota</taxon>
        <taxon>Pucciniomycotina</taxon>
        <taxon>Pucciniomycetes</taxon>
        <taxon>Pucciniales</taxon>
        <taxon>Coleosporiaceae</taxon>
        <taxon>Cronartium</taxon>
    </lineage>
</organism>
<evidence type="ECO:0000256" key="4">
    <source>
        <dbReference type="ARBA" id="ARBA00022670"/>
    </source>
</evidence>
<feature type="region of interest" description="Disordered" evidence="9">
    <location>
        <begin position="777"/>
        <end position="797"/>
    </location>
</feature>
<dbReference type="PANTHER" id="PTHR21646">
    <property type="entry name" value="UBIQUITIN CARBOXYL-TERMINAL HYDROLASE"/>
    <property type="match status" value="1"/>
</dbReference>
<sequence length="1213" mass="135430">MDLSIQESNHEPLQSTTTAIIAPSAPPASSLAINGSSTSHMASQPLPSPEDQLKAYQNVSGTPMKAGQTWYLINLIWFKRWQEACGSIDPPINLKTTQNSDPITIQTLGQIDNTDLLESDGDLKPGLRIGSEIEIIPESFWNLISNWYGYKPNSIPRRVITTNGIGNETLEFYPPKFHFYLFTSSFNDSINLLPNHSIIKRFSIGSTFKELKDQIIQDVFNPILTRSIRLWRLSNSPHNHNSELSTQQPLLLSIESLPNLSPELINPKSDEIDLNEALLTDSENFILIEQISKDNQWQIKLNDDDNKPQSTQIGFGGQDWLDQMERMNKINNLDPKYKFDVPNSSQNGSIEASSSKGSSTSNPTGFIAQLKRATGLGGSNSGNGSEVIKINHIRGLVGLSNLGNTCFMNSALQCMSNCPELKQYFLSGVYTRELNRVNPLGMGGKVAETFGQLIEKLWTGSPNTSVAPREFKSIVGRFNSLFLGYGQQDSQELLTFLLDALHEDLNRVLKKPFDEIPDFKDGDGDEELVKLAQTCWELYRRRNDSVIVDLFQGQYKSTLVCPDCDKVAIKFDEIMYLTLQLPVNKKHKGTVYFIPLDPSKPRLKVIYELPKDSTIRQLRRHVGQILGYDPDKMAVVEDWSGKPWKVWQDTDSLEAVMERDVMNIYETPMAFSSSRTGPHFEPNGPVLVPVVSYRPVDKGIGGGLSSNAIHRGNKSLTVFGVSFLVFLQPHETLNHEDIYDAVVRQYARYTKKAEELFEEAEEVKLEVEADKVKEETEKMDGDVEMRTSSGSPGPSLGRAVPNLFRISVPAQPTPTLIPTSNAMGVSTIGLTERELHGRAGPAVRVPGSLSLDEEAEEDLYGDDIPVTVATTSTADEEPAKAEDEKPTPSTLPTPTQPLVRQGDFFECEWTSASISNFFGDRTLSESKGWSDPEIIEDPSIAKSILEAKKVLTIEDCFKDFSKPEQLGEDDKWFCPRCKIHVQAIKTMQIWKVPDILVVHFKRFSNARTTYGRSTKVDEYVEFPINGLDLSNEVEGYKVLRKLNQSNNLNQVKEEEEEEESESLIYDLFAVDNHFGGLGGGHYTAFAKNVEDGKWHNFDDSQVSEVANPEKIKSSAAYLLFYRRRSNKNLGSKTHEIVSNALESGDLDNTLEETSGSRIETDSSSGRCVSPSSEPQGLESPKPNSIFEIDSPPAPPPVYVPVEDETEIVHEVEI</sequence>
<feature type="region of interest" description="Disordered" evidence="9">
    <location>
        <begin position="1146"/>
        <end position="1199"/>
    </location>
</feature>
<feature type="domain" description="DUSP" evidence="11">
    <location>
        <begin position="47"/>
        <end position="160"/>
    </location>
</feature>
<feature type="compositionally biased region" description="Polar residues" evidence="9">
    <location>
        <begin position="1151"/>
        <end position="1174"/>
    </location>
</feature>
<dbReference type="InterPro" id="IPR001394">
    <property type="entry name" value="Peptidase_C19_UCH"/>
</dbReference>
<dbReference type="GO" id="GO:0016579">
    <property type="term" value="P:protein deubiquitination"/>
    <property type="evidence" value="ECO:0007669"/>
    <property type="project" value="InterPro"/>
</dbReference>
<evidence type="ECO:0000256" key="1">
    <source>
        <dbReference type="ARBA" id="ARBA00000707"/>
    </source>
</evidence>
<comment type="similarity">
    <text evidence="2">Belongs to the peptidase C19 family.</text>
</comment>
<dbReference type="EMBL" id="MU167211">
    <property type="protein sequence ID" value="KAG0151750.1"/>
    <property type="molecule type" value="Genomic_DNA"/>
</dbReference>
<feature type="compositionally biased region" description="Low complexity" evidence="9">
    <location>
        <begin position="19"/>
        <end position="33"/>
    </location>
</feature>
<dbReference type="EC" id="3.4.19.12" evidence="3"/>
<comment type="caution">
    <text evidence="12">The sequence shown here is derived from an EMBL/GenBank/DDBJ whole genome shotgun (WGS) entry which is preliminary data.</text>
</comment>
<reference evidence="12" key="1">
    <citation type="submission" date="2013-11" db="EMBL/GenBank/DDBJ databases">
        <title>Genome sequence of the fusiform rust pathogen reveals effectors for host alternation and coevolution with pine.</title>
        <authorList>
            <consortium name="DOE Joint Genome Institute"/>
            <person name="Smith K."/>
            <person name="Pendleton A."/>
            <person name="Kubisiak T."/>
            <person name="Anderson C."/>
            <person name="Salamov A."/>
            <person name="Aerts A."/>
            <person name="Riley R."/>
            <person name="Clum A."/>
            <person name="Lindquist E."/>
            <person name="Ence D."/>
            <person name="Campbell M."/>
            <person name="Kronenberg Z."/>
            <person name="Feau N."/>
            <person name="Dhillon B."/>
            <person name="Hamelin R."/>
            <person name="Burleigh J."/>
            <person name="Smith J."/>
            <person name="Yandell M."/>
            <person name="Nelson C."/>
            <person name="Grigoriev I."/>
            <person name="Davis J."/>
        </authorList>
    </citation>
    <scope>NUCLEOTIDE SEQUENCE</scope>
    <source>
        <strain evidence="12">G11</strain>
    </source>
</reference>
<dbReference type="PROSITE" id="PS50235">
    <property type="entry name" value="USP_3"/>
    <property type="match status" value="1"/>
</dbReference>
<dbReference type="SMART" id="SM00695">
    <property type="entry name" value="DUSP"/>
    <property type="match status" value="1"/>
</dbReference>
<dbReference type="PROSITE" id="PS51283">
    <property type="entry name" value="DUSP"/>
    <property type="match status" value="1"/>
</dbReference>
<evidence type="ECO:0000313" key="13">
    <source>
        <dbReference type="Proteomes" id="UP000886653"/>
    </source>
</evidence>
<dbReference type="Gene3D" id="3.30.2230.10">
    <property type="entry name" value="DUSP-like"/>
    <property type="match status" value="1"/>
</dbReference>
<dbReference type="PROSITE" id="PS00972">
    <property type="entry name" value="USP_1"/>
    <property type="match status" value="1"/>
</dbReference>
<dbReference type="OrthoDB" id="292964at2759"/>
<evidence type="ECO:0000256" key="5">
    <source>
        <dbReference type="ARBA" id="ARBA00022786"/>
    </source>
</evidence>
<evidence type="ECO:0000256" key="9">
    <source>
        <dbReference type="SAM" id="MobiDB-lite"/>
    </source>
</evidence>
<keyword evidence="6" id="KW-0378">Hydrolase</keyword>
<feature type="region of interest" description="Disordered" evidence="9">
    <location>
        <begin position="335"/>
        <end position="364"/>
    </location>
</feature>
<dbReference type="InterPro" id="IPR018200">
    <property type="entry name" value="USP_CS"/>
</dbReference>
<dbReference type="Pfam" id="PF00443">
    <property type="entry name" value="UCH"/>
    <property type="match status" value="1"/>
</dbReference>
<keyword evidence="7" id="KW-0788">Thiol protease</keyword>